<dbReference type="InParanoid" id="A0A2G5C1X3"/>
<evidence type="ECO:0000313" key="2">
    <source>
        <dbReference type="EMBL" id="PIA25251.1"/>
    </source>
</evidence>
<dbReference type="Pfam" id="PF00646">
    <property type="entry name" value="F-box"/>
    <property type="match status" value="1"/>
</dbReference>
<dbReference type="SUPFAM" id="SSF81383">
    <property type="entry name" value="F-box domain"/>
    <property type="match status" value="1"/>
</dbReference>
<dbReference type="CDD" id="cd22160">
    <property type="entry name" value="F-box_AtFBL13-like"/>
    <property type="match status" value="1"/>
</dbReference>
<dbReference type="InterPro" id="IPR001810">
    <property type="entry name" value="F-box_dom"/>
</dbReference>
<dbReference type="PANTHER" id="PTHR34145">
    <property type="entry name" value="OS02G0105600 PROTEIN"/>
    <property type="match status" value="1"/>
</dbReference>
<dbReference type="PROSITE" id="PS50181">
    <property type="entry name" value="FBOX"/>
    <property type="match status" value="1"/>
</dbReference>
<dbReference type="SUPFAM" id="SSF52047">
    <property type="entry name" value="RNI-like"/>
    <property type="match status" value="1"/>
</dbReference>
<gene>
    <name evidence="2" type="ORF">AQUCO_12100007v1</name>
</gene>
<dbReference type="Pfam" id="PF23622">
    <property type="entry name" value="LRR_At1g61320_AtMIF1"/>
    <property type="match status" value="1"/>
</dbReference>
<dbReference type="InterPro" id="IPR032675">
    <property type="entry name" value="LRR_dom_sf"/>
</dbReference>
<proteinExistence type="predicted"/>
<dbReference type="Gene3D" id="3.80.10.10">
    <property type="entry name" value="Ribonuclease Inhibitor"/>
    <property type="match status" value="1"/>
</dbReference>
<dbReference type="FunCoup" id="A0A2G5C1X3">
    <property type="interactions" value="1935"/>
</dbReference>
<organism evidence="2 3">
    <name type="scientific">Aquilegia coerulea</name>
    <name type="common">Rocky mountain columbine</name>
    <dbReference type="NCBI Taxonomy" id="218851"/>
    <lineage>
        <taxon>Eukaryota</taxon>
        <taxon>Viridiplantae</taxon>
        <taxon>Streptophyta</taxon>
        <taxon>Embryophyta</taxon>
        <taxon>Tracheophyta</taxon>
        <taxon>Spermatophyta</taxon>
        <taxon>Magnoliopsida</taxon>
        <taxon>Ranunculales</taxon>
        <taxon>Ranunculaceae</taxon>
        <taxon>Thalictroideae</taxon>
        <taxon>Aquilegia</taxon>
    </lineage>
</organism>
<dbReference type="InterPro" id="IPR053781">
    <property type="entry name" value="F-box_AtFBL13-like"/>
</dbReference>
<reference evidence="2 3" key="1">
    <citation type="submission" date="2017-09" db="EMBL/GenBank/DDBJ databases">
        <title>WGS assembly of Aquilegia coerulea Goldsmith.</title>
        <authorList>
            <person name="Hodges S."/>
            <person name="Kramer E."/>
            <person name="Nordborg M."/>
            <person name="Tomkins J."/>
            <person name="Borevitz J."/>
            <person name="Derieg N."/>
            <person name="Yan J."/>
            <person name="Mihaltcheva S."/>
            <person name="Hayes R.D."/>
            <person name="Rokhsar D."/>
        </authorList>
    </citation>
    <scope>NUCLEOTIDE SEQUENCE [LARGE SCALE GENOMIC DNA]</scope>
    <source>
        <strain evidence="3">cv. Goldsmith</strain>
    </source>
</reference>
<dbReference type="AlphaFoldDB" id="A0A2G5C1X3"/>
<dbReference type="InterPro" id="IPR036047">
    <property type="entry name" value="F-box-like_dom_sf"/>
</dbReference>
<dbReference type="InterPro" id="IPR053772">
    <property type="entry name" value="At1g61320/At1g61330-like"/>
</dbReference>
<feature type="domain" description="F-box" evidence="1">
    <location>
        <begin position="9"/>
        <end position="55"/>
    </location>
</feature>
<protein>
    <recommendedName>
        <fullName evidence="1">F-box domain-containing protein</fullName>
    </recommendedName>
</protein>
<dbReference type="EMBL" id="KZ305137">
    <property type="protein sequence ID" value="PIA25251.1"/>
    <property type="molecule type" value="Genomic_DNA"/>
</dbReference>
<dbReference type="InterPro" id="IPR055357">
    <property type="entry name" value="LRR_At1g61320_AtMIF1"/>
</dbReference>
<evidence type="ECO:0000313" key="3">
    <source>
        <dbReference type="Proteomes" id="UP000230069"/>
    </source>
</evidence>
<dbReference type="PANTHER" id="PTHR34145:SF28">
    <property type="entry name" value="F-BOX DOMAIN-CONTAINING PROTEIN"/>
    <property type="match status" value="1"/>
</dbReference>
<dbReference type="OrthoDB" id="673865at2759"/>
<dbReference type="Proteomes" id="UP000230069">
    <property type="component" value="Unassembled WGS sequence"/>
</dbReference>
<evidence type="ECO:0000259" key="1">
    <source>
        <dbReference type="PROSITE" id="PS50181"/>
    </source>
</evidence>
<dbReference type="STRING" id="218851.A0A2G5C1X3"/>
<sequence length="502" mass="57785">MRKSMEKSCDRISELPDGILDSILSLLPLNYAIRTSILSKRWTNLWKTSFSYATDLDFGKDFANAQTREQFVSTVNRYLQLHNSNEIDELKLYFHPGEDYKSDLTKWIEFAIRKEVKNLNLIFCQGIEYYTSAEHEDKKEEYKLPDVFFGCNTLISLRASHFEFIPTAEFRGFRSLVTLQLNEVNITDDVLEKILSTCPVLSNLYLRFCFSLRSIKISGPDLQLKTLSLIVTNAYEVEIFAPKLRSVHFYGDILYGYTFRNVAALEDVFISADGYEFTEPEHDFIQILSGVSHIKILTMCIGAPMDITMAEEFRPEALPVFLMNLIELQILIGGQLGEEYLGLIFGFFKHTVCPCLMRLFIDLSGPYVPIIQPYTKEAEVPFNCTFYNLRIVKINHFRGSDSEIKLVKFFLDTAFLLETLILVAAPDSFTDTVRNNIEDGFGAFHSGAFKKTTSLLRDEMLCWPKASKDAQILLFEHSGFDTTIQPFHKHVDYYLDNKCCDF</sequence>
<name>A0A2G5C1X3_AQUCA</name>
<keyword evidence="3" id="KW-1185">Reference proteome</keyword>
<accession>A0A2G5C1X3</accession>